<accession>A0A0G4GTN2</accession>
<name>A0A0G4GTN2_VITBC</name>
<protein>
    <recommendedName>
        <fullName evidence="5">TLDc domain-containing protein</fullName>
    </recommendedName>
</protein>
<sequence>MDQPGKKHEPGGRHMLREVLQGRLWAPSVGQHATEALVADGSVEPGRQSLEEAGDQLIRAEEAARGKTIGMRVFAAIVVSVGLVCMTIGVAIGLSMTTLTNNTSVERPVAEAYNDTNTAMQLSFVSSPVSTGHQRRAVCEAGEWEAQQHDNSKDDQKNYHGLPGPAAGEAAGHAADTNDDVRSKAPLGYGGQVTLLLALALAAFSAYQAAQVQALKTSNDQLRTHVDTNLQQHATKLQEQQALIESNQTAAQKNTQELGEAIRKEIRAQCLWADSLLTIGQYVAMCNWLGGKQLNVIYKSSRDGATYGDLLRCVGDKTGLVFIIKKDIYLFGVYISAGLLLPDKPINGCSTYDCDVRYFSLAGHFATPTKIDIAWEWRELYVDVAGRKGSVGDGANVYIGGGLFLGYGGSHQPAADIRSCHQWTYSSDVPEGYMGKRGGYSDAFLGGALDFMADEIEVLHAVGQ</sequence>
<keyword evidence="2" id="KW-1133">Transmembrane helix</keyword>
<keyword evidence="4" id="KW-1185">Reference proteome</keyword>
<reference evidence="3 4" key="1">
    <citation type="submission" date="2014-11" db="EMBL/GenBank/DDBJ databases">
        <authorList>
            <person name="Zhu J."/>
            <person name="Qi W."/>
            <person name="Song R."/>
        </authorList>
    </citation>
    <scope>NUCLEOTIDE SEQUENCE [LARGE SCALE GENOMIC DNA]</scope>
</reference>
<dbReference type="EMBL" id="CDMY01000802">
    <property type="protein sequence ID" value="CEM34111.1"/>
    <property type="molecule type" value="Genomic_DNA"/>
</dbReference>
<evidence type="ECO:0000256" key="1">
    <source>
        <dbReference type="SAM" id="MobiDB-lite"/>
    </source>
</evidence>
<dbReference type="InParanoid" id="A0A0G4GTN2"/>
<evidence type="ECO:0000256" key="2">
    <source>
        <dbReference type="SAM" id="Phobius"/>
    </source>
</evidence>
<feature type="region of interest" description="Disordered" evidence="1">
    <location>
        <begin position="144"/>
        <end position="179"/>
    </location>
</feature>
<organism evidence="3 4">
    <name type="scientific">Vitrella brassicaformis (strain CCMP3155)</name>
    <dbReference type="NCBI Taxonomy" id="1169540"/>
    <lineage>
        <taxon>Eukaryota</taxon>
        <taxon>Sar</taxon>
        <taxon>Alveolata</taxon>
        <taxon>Colpodellida</taxon>
        <taxon>Vitrellaceae</taxon>
        <taxon>Vitrella</taxon>
    </lineage>
</organism>
<keyword evidence="2" id="KW-0812">Transmembrane</keyword>
<dbReference type="VEuPathDB" id="CryptoDB:Vbra_10327"/>
<proteinExistence type="predicted"/>
<feature type="transmembrane region" description="Helical" evidence="2">
    <location>
        <begin position="73"/>
        <end position="94"/>
    </location>
</feature>
<gene>
    <name evidence="3" type="ORF">Vbra_10327</name>
</gene>
<feature type="compositionally biased region" description="Basic and acidic residues" evidence="1">
    <location>
        <begin position="146"/>
        <end position="158"/>
    </location>
</feature>
<evidence type="ECO:0000313" key="4">
    <source>
        <dbReference type="Proteomes" id="UP000041254"/>
    </source>
</evidence>
<dbReference type="OrthoDB" id="26679at2759"/>
<dbReference type="Proteomes" id="UP000041254">
    <property type="component" value="Unassembled WGS sequence"/>
</dbReference>
<dbReference type="PhylomeDB" id="A0A0G4GTN2"/>
<dbReference type="AlphaFoldDB" id="A0A0G4GTN2"/>
<keyword evidence="2" id="KW-0472">Membrane</keyword>
<feature type="compositionally biased region" description="Low complexity" evidence="1">
    <location>
        <begin position="160"/>
        <end position="175"/>
    </location>
</feature>
<evidence type="ECO:0000313" key="3">
    <source>
        <dbReference type="EMBL" id="CEM34111.1"/>
    </source>
</evidence>
<evidence type="ECO:0008006" key="5">
    <source>
        <dbReference type="Google" id="ProtNLM"/>
    </source>
</evidence>